<sequence length="159" mass="17342">MDTYGPTRVAAGTHLLTLVDTQSFTLAVPVPPSEIARLSRSAPKTCFLPRRGRSVPCRLRGIAKGEQGYIARFTLPHIADLERGEAGDVRLNESGPQGSMAVPHSALTRKSDIVGVRALRRGREFFVPVTVHFFGETDVAISGGLQPGERLLLNSWRPR</sequence>
<dbReference type="AlphaFoldDB" id="A0A6J4TJK3"/>
<evidence type="ECO:0000313" key="1">
    <source>
        <dbReference type="EMBL" id="CAA9525180.1"/>
    </source>
</evidence>
<reference evidence="1" key="1">
    <citation type="submission" date="2020-02" db="EMBL/GenBank/DDBJ databases">
        <authorList>
            <person name="Meier V. D."/>
        </authorList>
    </citation>
    <scope>NUCLEOTIDE SEQUENCE</scope>
    <source>
        <strain evidence="1">AVDCRST_MAG23</strain>
    </source>
</reference>
<gene>
    <name evidence="1" type="ORF">AVDCRST_MAG23-561</name>
</gene>
<protein>
    <submittedName>
        <fullName evidence="1">Uncharacterized protein</fullName>
    </submittedName>
</protein>
<organism evidence="1">
    <name type="scientific">uncultured Sphingosinicella sp</name>
    <dbReference type="NCBI Taxonomy" id="478748"/>
    <lineage>
        <taxon>Bacteria</taxon>
        <taxon>Pseudomonadati</taxon>
        <taxon>Pseudomonadota</taxon>
        <taxon>Alphaproteobacteria</taxon>
        <taxon>Sphingomonadales</taxon>
        <taxon>Sphingosinicellaceae</taxon>
        <taxon>Sphingosinicella</taxon>
        <taxon>environmental samples</taxon>
    </lineage>
</organism>
<accession>A0A6J4TJK3</accession>
<proteinExistence type="predicted"/>
<name>A0A6J4TJK3_9SPHN</name>
<dbReference type="EMBL" id="CADCWD010000017">
    <property type="protein sequence ID" value="CAA9525180.1"/>
    <property type="molecule type" value="Genomic_DNA"/>
</dbReference>